<dbReference type="InterPro" id="IPR037198">
    <property type="entry name" value="MutL_C_sf"/>
</dbReference>
<dbReference type="Proteomes" id="UP000019149">
    <property type="component" value="Unassembled WGS sequence"/>
</dbReference>
<sequence>MSLLGNKVEIIGYLDKKLILVKVYQTNAVLAVDQHAAHERILLEHFLKAWKHENIFDATVPHFGFSIRQNVAVKLHLSVSDRIMKRLFRDLKHFGIEVEMTNPSENMVQVTSFPVDICHSWTLPGAFISLLSDFFSSRVKFLLGEVSNQGEGLMYLDAAVILLLQTKACKSAIQFGDQMEVKEQYELLDQLFNCSQPFHCAHGRPSMATLLKTSTGF</sequence>
<dbReference type="SUPFAM" id="SSF118116">
    <property type="entry name" value="DNA mismatch repair protein MutL"/>
    <property type="match status" value="1"/>
</dbReference>
<protein>
    <submittedName>
        <fullName evidence="2">DNA mismatch repair protein mutL</fullName>
    </submittedName>
</protein>
<dbReference type="OMA" id="VEMTNPS"/>
<accession>W6USC7</accession>
<evidence type="ECO:0000313" key="3">
    <source>
        <dbReference type="Proteomes" id="UP000019149"/>
    </source>
</evidence>
<dbReference type="SMART" id="SM00853">
    <property type="entry name" value="MutL_C"/>
    <property type="match status" value="1"/>
</dbReference>
<dbReference type="STRING" id="6210.W6USC7"/>
<name>W6USC7_ECHGR</name>
<dbReference type="GO" id="GO:0032300">
    <property type="term" value="C:mismatch repair complex"/>
    <property type="evidence" value="ECO:0007669"/>
    <property type="project" value="InterPro"/>
</dbReference>
<gene>
    <name evidence="2" type="ORF">EGR_01628</name>
</gene>
<dbReference type="KEGG" id="egl:EGR_01628"/>
<dbReference type="GO" id="GO:0005524">
    <property type="term" value="F:ATP binding"/>
    <property type="evidence" value="ECO:0007669"/>
    <property type="project" value="InterPro"/>
</dbReference>
<proteinExistence type="predicted"/>
<dbReference type="GO" id="GO:0006298">
    <property type="term" value="P:mismatch repair"/>
    <property type="evidence" value="ECO:0007669"/>
    <property type="project" value="InterPro"/>
</dbReference>
<reference evidence="2 3" key="1">
    <citation type="journal article" date="2013" name="Nat. Genet.">
        <title>The genome of the hydatid tapeworm Echinococcus granulosus.</title>
        <authorList>
            <person name="Zheng H."/>
            <person name="Zhang W."/>
            <person name="Zhang L."/>
            <person name="Zhang Z."/>
            <person name="Li J."/>
            <person name="Lu G."/>
            <person name="Zhu Y."/>
            <person name="Wang Y."/>
            <person name="Huang Y."/>
            <person name="Liu J."/>
            <person name="Kang H."/>
            <person name="Chen J."/>
            <person name="Wang L."/>
            <person name="Chen A."/>
            <person name="Yu S."/>
            <person name="Gao Z."/>
            <person name="Jin L."/>
            <person name="Gu W."/>
            <person name="Wang Z."/>
            <person name="Zhao L."/>
            <person name="Shi B."/>
            <person name="Wen H."/>
            <person name="Lin R."/>
            <person name="Jones M.K."/>
            <person name="Brejova B."/>
            <person name="Vinar T."/>
            <person name="Zhao G."/>
            <person name="McManus D.P."/>
            <person name="Chen Z."/>
            <person name="Zhou Y."/>
            <person name="Wang S."/>
        </authorList>
    </citation>
    <scope>NUCLEOTIDE SEQUENCE [LARGE SCALE GENOMIC DNA]</scope>
</reference>
<dbReference type="OrthoDB" id="429932at2759"/>
<dbReference type="CTD" id="36337343"/>
<dbReference type="InterPro" id="IPR042120">
    <property type="entry name" value="MutL_C_dimsub"/>
</dbReference>
<dbReference type="PANTHER" id="PTHR10073">
    <property type="entry name" value="DNA MISMATCH REPAIR PROTEIN MLH, PMS, MUTL"/>
    <property type="match status" value="1"/>
</dbReference>
<keyword evidence="3" id="KW-1185">Reference proteome</keyword>
<dbReference type="PANTHER" id="PTHR10073:SF47">
    <property type="entry name" value="DNA MISMATCH REPAIR PROTEIN MLH3"/>
    <property type="match status" value="1"/>
</dbReference>
<dbReference type="RefSeq" id="XP_024354742.1">
    <property type="nucleotide sequence ID" value="XM_024490877.1"/>
</dbReference>
<evidence type="ECO:0000313" key="2">
    <source>
        <dbReference type="EMBL" id="EUB63546.1"/>
    </source>
</evidence>
<dbReference type="EMBL" id="APAU02000006">
    <property type="protein sequence ID" value="EUB63546.1"/>
    <property type="molecule type" value="Genomic_DNA"/>
</dbReference>
<organism evidence="2 3">
    <name type="scientific">Echinococcus granulosus</name>
    <name type="common">Hydatid tapeworm</name>
    <dbReference type="NCBI Taxonomy" id="6210"/>
    <lineage>
        <taxon>Eukaryota</taxon>
        <taxon>Metazoa</taxon>
        <taxon>Spiralia</taxon>
        <taxon>Lophotrochozoa</taxon>
        <taxon>Platyhelminthes</taxon>
        <taxon>Cestoda</taxon>
        <taxon>Eucestoda</taxon>
        <taxon>Cyclophyllidea</taxon>
        <taxon>Taeniidae</taxon>
        <taxon>Echinococcus</taxon>
        <taxon>Echinococcus granulosus group</taxon>
    </lineage>
</organism>
<dbReference type="InterPro" id="IPR038973">
    <property type="entry name" value="MutL/Mlh/Pms-like"/>
</dbReference>
<dbReference type="GO" id="GO:0140664">
    <property type="term" value="F:ATP-dependent DNA damage sensor activity"/>
    <property type="evidence" value="ECO:0007669"/>
    <property type="project" value="InterPro"/>
</dbReference>
<dbReference type="AlphaFoldDB" id="W6USC7"/>
<dbReference type="Gene3D" id="3.30.1540.20">
    <property type="entry name" value="MutL, C-terminal domain, dimerisation subdomain"/>
    <property type="match status" value="2"/>
</dbReference>
<evidence type="ECO:0000259" key="1">
    <source>
        <dbReference type="SMART" id="SM00853"/>
    </source>
</evidence>
<dbReference type="InterPro" id="IPR014790">
    <property type="entry name" value="MutL_C"/>
</dbReference>
<dbReference type="GeneID" id="36337343"/>
<feature type="domain" description="MutL C-terminal dimerisation" evidence="1">
    <location>
        <begin position="10"/>
        <end position="179"/>
    </location>
</feature>
<comment type="caution">
    <text evidence="2">The sequence shown here is derived from an EMBL/GenBank/DDBJ whole genome shotgun (WGS) entry which is preliminary data.</text>
</comment>
<dbReference type="GO" id="GO:0016887">
    <property type="term" value="F:ATP hydrolysis activity"/>
    <property type="evidence" value="ECO:0007669"/>
    <property type="project" value="InterPro"/>
</dbReference>